<keyword evidence="7" id="KW-0479">Metal-binding</keyword>
<feature type="transmembrane region" description="Helical" evidence="7">
    <location>
        <begin position="53"/>
        <end position="75"/>
    </location>
</feature>
<evidence type="ECO:0000313" key="10">
    <source>
        <dbReference type="Proteomes" id="UP000023268"/>
    </source>
</evidence>
<dbReference type="PANTHER" id="PTHR36964">
    <property type="entry name" value="PROTEIN-METHIONINE-SULFOXIDE REDUCTASE HEME-BINDING SUBUNIT MSRQ"/>
    <property type="match status" value="1"/>
</dbReference>
<comment type="subcellular location">
    <subcellularLocation>
        <location evidence="7">Cell membrane</location>
        <topology evidence="7">Multi-pass membrane protein</topology>
    </subcellularLocation>
    <subcellularLocation>
        <location evidence="1">Membrane</location>
        <topology evidence="1">Multi-pass membrane protein</topology>
    </subcellularLocation>
</comment>
<feature type="transmembrane region" description="Helical" evidence="7">
    <location>
        <begin position="182"/>
        <end position="201"/>
    </location>
</feature>
<feature type="transmembrane region" description="Helical" evidence="7">
    <location>
        <begin position="82"/>
        <end position="100"/>
    </location>
</feature>
<evidence type="ECO:0000256" key="2">
    <source>
        <dbReference type="ARBA" id="ARBA00022448"/>
    </source>
</evidence>
<protein>
    <recommendedName>
        <fullName evidence="7">Protein-methionine-sulfoxide reductase heme-binding subunit MsrQ</fullName>
    </recommendedName>
    <alternativeName>
        <fullName evidence="7">Flavocytochrome MsrQ</fullName>
    </alternativeName>
</protein>
<dbReference type="GO" id="GO:0005886">
    <property type="term" value="C:plasma membrane"/>
    <property type="evidence" value="ECO:0007669"/>
    <property type="project" value="UniProtKB-SubCell"/>
</dbReference>
<dbReference type="OrthoDB" id="9788328at2"/>
<keyword evidence="6 7" id="KW-0472">Membrane</keyword>
<dbReference type="GO" id="GO:0046872">
    <property type="term" value="F:metal ion binding"/>
    <property type="evidence" value="ECO:0007669"/>
    <property type="project" value="UniProtKB-KW"/>
</dbReference>
<dbReference type="STRING" id="1458275.AZ34_15355"/>
<feature type="transmembrane region" description="Helical" evidence="7">
    <location>
        <begin position="160"/>
        <end position="176"/>
    </location>
</feature>
<gene>
    <name evidence="7" type="primary">msrQ</name>
    <name evidence="9" type="ORF">AZ34_15355</name>
</gene>
<dbReference type="PANTHER" id="PTHR36964:SF1">
    <property type="entry name" value="PROTEIN-METHIONINE-SULFOXIDE REDUCTASE HEME-BINDING SUBUNIT MSRQ"/>
    <property type="match status" value="1"/>
</dbReference>
<dbReference type="AlphaFoldDB" id="A0A016XL37"/>
<keyword evidence="7" id="KW-0285">Flavoprotein</keyword>
<evidence type="ECO:0000256" key="7">
    <source>
        <dbReference type="HAMAP-Rule" id="MF_01207"/>
    </source>
</evidence>
<evidence type="ECO:0000256" key="6">
    <source>
        <dbReference type="ARBA" id="ARBA00023136"/>
    </source>
</evidence>
<dbReference type="GO" id="GO:0030091">
    <property type="term" value="P:protein repair"/>
    <property type="evidence" value="ECO:0007669"/>
    <property type="project" value="UniProtKB-UniRule"/>
</dbReference>
<comment type="cofactor">
    <cofactor evidence="7">
        <name>heme b</name>
        <dbReference type="ChEBI" id="CHEBI:60344"/>
    </cofactor>
    <text evidence="7">Binds 1 heme b (iron(II)-protoporphyrin IX) group per subunit.</text>
</comment>
<dbReference type="GO" id="GO:0020037">
    <property type="term" value="F:heme binding"/>
    <property type="evidence" value="ECO:0007669"/>
    <property type="project" value="UniProtKB-UniRule"/>
</dbReference>
<comment type="cofactor">
    <cofactor evidence="7">
        <name>FMN</name>
        <dbReference type="ChEBI" id="CHEBI:58210"/>
    </cofactor>
    <text evidence="7">Binds 1 FMN per subunit.</text>
</comment>
<sequence>MTRMNKLLLHPVTKPLVFVLALLPFAGLFHGALTDQLGPNPAEHLIRSTGEWALRFLCLTLAVTPLRVQFGWAALARLRRMLGLYVFFYALLHFLCYAVFDMGVGLDEGAWGEIVRDIPKRPFILVGFVALLLLLPLALTSFNRAIRALGAPRWRMLHRLVYAVAALAVLHFYWMRAGKQDFAEVAVYGAILGLLLGWRAVHRWRGTRAQGSGQARLTPRA</sequence>
<comment type="function">
    <text evidence="7">Part of the MsrPQ system that repairs oxidized periplasmic proteins containing methionine sulfoxide residues (Met-O), using respiratory chain electrons. Thus protects these proteins from oxidative-stress damage caused by reactive species of oxygen and chlorine generated by the host defense mechanisms. MsrPQ is essential for the maintenance of envelope integrity under bleach stress, rescuing a wide series of structurally unrelated periplasmic proteins from methionine oxidation. MsrQ provides electrons for reduction to the reductase catalytic subunit MsrP, using the quinone pool of the respiratory chain.</text>
</comment>
<keyword evidence="7" id="KW-0249">Electron transport</keyword>
<comment type="subunit">
    <text evidence="7">Heterodimer of a catalytic subunit (MsrP) and a heme-binding subunit (MsrQ).</text>
</comment>
<dbReference type="InterPro" id="IPR022837">
    <property type="entry name" value="MsrQ-like"/>
</dbReference>
<dbReference type="GO" id="GO:0016679">
    <property type="term" value="F:oxidoreductase activity, acting on diphenols and related substances as donors"/>
    <property type="evidence" value="ECO:0007669"/>
    <property type="project" value="TreeGrafter"/>
</dbReference>
<organism evidence="9 10">
    <name type="scientific">Hylemonella gracilis str. Niagara R</name>
    <dbReference type="NCBI Taxonomy" id="1458275"/>
    <lineage>
        <taxon>Bacteria</taxon>
        <taxon>Pseudomonadati</taxon>
        <taxon>Pseudomonadota</taxon>
        <taxon>Betaproteobacteria</taxon>
        <taxon>Burkholderiales</taxon>
        <taxon>Comamonadaceae</taxon>
        <taxon>Hylemonella</taxon>
    </lineage>
</organism>
<keyword evidence="4 7" id="KW-1133">Transmembrane helix</keyword>
<reference evidence="9 10" key="1">
    <citation type="submission" date="2014-02" db="EMBL/GenBank/DDBJ databases">
        <title>Draft Genome of Hylemonella gracilis isolated from the Niagara River.</title>
        <authorList>
            <person name="Pawlowski D.R."/>
            <person name="Koudelka G.B."/>
        </authorList>
    </citation>
    <scope>NUCLEOTIDE SEQUENCE [LARGE SCALE GENOMIC DNA]</scope>
    <source>
        <strain evidence="9 10">Niagara R</strain>
    </source>
</reference>
<dbReference type="EMBL" id="JEMG01000001">
    <property type="protein sequence ID" value="EYC52297.1"/>
    <property type="molecule type" value="Genomic_DNA"/>
</dbReference>
<dbReference type="HAMAP" id="MF_01207">
    <property type="entry name" value="MsrQ"/>
    <property type="match status" value="1"/>
</dbReference>
<feature type="domain" description="Ferric oxidoreductase" evidence="8">
    <location>
        <begin position="49"/>
        <end position="169"/>
    </location>
</feature>
<evidence type="ECO:0000256" key="4">
    <source>
        <dbReference type="ARBA" id="ARBA00022989"/>
    </source>
</evidence>
<comment type="caution">
    <text evidence="7">Lacks conserved residue(s) required for the propagation of feature annotation.</text>
</comment>
<dbReference type="GO" id="GO:0009055">
    <property type="term" value="F:electron transfer activity"/>
    <property type="evidence" value="ECO:0007669"/>
    <property type="project" value="UniProtKB-UniRule"/>
</dbReference>
<accession>A0A016XL37</accession>
<evidence type="ECO:0000256" key="5">
    <source>
        <dbReference type="ARBA" id="ARBA00023004"/>
    </source>
</evidence>
<keyword evidence="7" id="KW-1003">Cell membrane</keyword>
<comment type="caution">
    <text evidence="9">The sequence shown here is derived from an EMBL/GenBank/DDBJ whole genome shotgun (WGS) entry which is preliminary data.</text>
</comment>
<evidence type="ECO:0000256" key="3">
    <source>
        <dbReference type="ARBA" id="ARBA00022692"/>
    </source>
</evidence>
<evidence type="ECO:0000256" key="1">
    <source>
        <dbReference type="ARBA" id="ARBA00004141"/>
    </source>
</evidence>
<dbReference type="Pfam" id="PF01794">
    <property type="entry name" value="Ferric_reduct"/>
    <property type="match status" value="1"/>
</dbReference>
<feature type="transmembrane region" description="Helical" evidence="7">
    <location>
        <begin position="120"/>
        <end position="139"/>
    </location>
</feature>
<keyword evidence="5 7" id="KW-0408">Iron</keyword>
<keyword evidence="3 7" id="KW-0812">Transmembrane</keyword>
<keyword evidence="2 7" id="KW-0813">Transport</keyword>
<dbReference type="eggNOG" id="COG2717">
    <property type="taxonomic scope" value="Bacteria"/>
</dbReference>
<dbReference type="InterPro" id="IPR013130">
    <property type="entry name" value="Fe3_Rdtase_TM_dom"/>
</dbReference>
<keyword evidence="7" id="KW-0349">Heme</keyword>
<proteinExistence type="inferred from homology"/>
<evidence type="ECO:0000259" key="8">
    <source>
        <dbReference type="Pfam" id="PF01794"/>
    </source>
</evidence>
<dbReference type="GO" id="GO:0010181">
    <property type="term" value="F:FMN binding"/>
    <property type="evidence" value="ECO:0007669"/>
    <property type="project" value="UniProtKB-UniRule"/>
</dbReference>
<evidence type="ECO:0000313" key="9">
    <source>
        <dbReference type="EMBL" id="EYC52297.1"/>
    </source>
</evidence>
<comment type="similarity">
    <text evidence="7">Belongs to the MsrQ family.</text>
</comment>
<dbReference type="Proteomes" id="UP000023268">
    <property type="component" value="Unassembled WGS sequence"/>
</dbReference>
<keyword evidence="7" id="KW-0288">FMN</keyword>
<name>A0A016XL37_9BURK</name>